<dbReference type="Pfam" id="PF02518">
    <property type="entry name" value="HATPase_c"/>
    <property type="match status" value="1"/>
</dbReference>
<comment type="catalytic activity">
    <reaction evidence="1">
        <text>ATP + protein L-histidine = ADP + protein N-phospho-L-histidine.</text>
        <dbReference type="EC" id="2.7.13.3"/>
    </reaction>
</comment>
<organism evidence="10 11">
    <name type="scientific">Massilia eurypsychrophila</name>
    <dbReference type="NCBI Taxonomy" id="1485217"/>
    <lineage>
        <taxon>Bacteria</taxon>
        <taxon>Pseudomonadati</taxon>
        <taxon>Pseudomonadota</taxon>
        <taxon>Betaproteobacteria</taxon>
        <taxon>Burkholderiales</taxon>
        <taxon>Oxalobacteraceae</taxon>
        <taxon>Telluria group</taxon>
        <taxon>Massilia</taxon>
    </lineage>
</organism>
<dbReference type="AlphaFoldDB" id="A0A2G8TMW2"/>
<proteinExistence type="predicted"/>
<dbReference type="SUPFAM" id="SSF55874">
    <property type="entry name" value="ATPase domain of HSP90 chaperone/DNA topoisomerase II/histidine kinase"/>
    <property type="match status" value="1"/>
</dbReference>
<evidence type="ECO:0000256" key="6">
    <source>
        <dbReference type="ARBA" id="ARBA00022840"/>
    </source>
</evidence>
<reference evidence="10 11" key="1">
    <citation type="submission" date="2017-10" db="EMBL/GenBank/DDBJ databases">
        <title>Massilia psychrophilum sp. nov., a novel purple-pigmented bacterium isolated from Tianshan glacier, Xinjiang Municipality, China.</title>
        <authorList>
            <person name="Wang H."/>
        </authorList>
    </citation>
    <scope>NUCLEOTIDE SEQUENCE [LARGE SCALE GENOMIC DNA]</scope>
    <source>
        <strain evidence="10 11">JCM 30074</strain>
    </source>
</reference>
<keyword evidence="4" id="KW-0547">Nucleotide-binding</keyword>
<sequence>MASERRLKGGVLAAVAGLLALAACAGAAADSPRLLVLCALAALPLAGLLWHAMNGLVSRSAVRAELRDPLPVDQQSLVDNALALEARLEHAPIALFRVETAGTVSPLNANARRLVAPGRAADPADLYRQLAAQPLDVRGMIGFDTERGVERALVSVSALTLHGSAQRLAALMPVESELEAEALNAWRQLVHVLTHEIMNSLTPVASLSRTAHELLEEFRAGLPDDVSADLVTALDAISRRADSLVAFVGSYRSLSNLPAPNPERVRLAELFERVSALVDPAWRARGGRTAFSVEPATLELMVDAGQLEQALINLLKNAFEATALVAGAEAHVVARLGRGARLRIEVGDNGAGVPDALVAHIFTPFFTTKKQGGGIGLAMVRQLIHGNGGTVRYAKSVSAGARFIVSF</sequence>
<dbReference type="OrthoDB" id="1931120at2"/>
<keyword evidence="8" id="KW-1133">Transmembrane helix</keyword>
<dbReference type="GO" id="GO:0000160">
    <property type="term" value="P:phosphorelay signal transduction system"/>
    <property type="evidence" value="ECO:0007669"/>
    <property type="project" value="UniProtKB-KW"/>
</dbReference>
<dbReference type="PROSITE" id="PS51257">
    <property type="entry name" value="PROKAR_LIPOPROTEIN"/>
    <property type="match status" value="1"/>
</dbReference>
<dbReference type="SMART" id="SM00387">
    <property type="entry name" value="HATPase_c"/>
    <property type="match status" value="1"/>
</dbReference>
<dbReference type="PANTHER" id="PTHR43065:SF46">
    <property type="entry name" value="C4-DICARBOXYLATE TRANSPORT SENSOR PROTEIN DCTB"/>
    <property type="match status" value="1"/>
</dbReference>
<evidence type="ECO:0000256" key="7">
    <source>
        <dbReference type="ARBA" id="ARBA00023012"/>
    </source>
</evidence>
<protein>
    <recommendedName>
        <fullName evidence="2">histidine kinase</fullName>
        <ecNumber evidence="2">2.7.13.3</ecNumber>
    </recommendedName>
</protein>
<name>A0A2G8TMW2_9BURK</name>
<dbReference type="Gene3D" id="3.30.565.10">
    <property type="entry name" value="Histidine kinase-like ATPase, C-terminal domain"/>
    <property type="match status" value="1"/>
</dbReference>
<evidence type="ECO:0000256" key="1">
    <source>
        <dbReference type="ARBA" id="ARBA00000085"/>
    </source>
</evidence>
<dbReference type="EMBL" id="PDOC01000001">
    <property type="protein sequence ID" value="PIL46928.1"/>
    <property type="molecule type" value="Genomic_DNA"/>
</dbReference>
<dbReference type="GO" id="GO:0005524">
    <property type="term" value="F:ATP binding"/>
    <property type="evidence" value="ECO:0007669"/>
    <property type="project" value="UniProtKB-KW"/>
</dbReference>
<evidence type="ECO:0000256" key="4">
    <source>
        <dbReference type="ARBA" id="ARBA00022741"/>
    </source>
</evidence>
<keyword evidence="8" id="KW-0472">Membrane</keyword>
<evidence type="ECO:0000259" key="9">
    <source>
        <dbReference type="PROSITE" id="PS50109"/>
    </source>
</evidence>
<keyword evidence="3" id="KW-0808">Transferase</keyword>
<keyword evidence="8" id="KW-0812">Transmembrane</keyword>
<gene>
    <name evidence="10" type="ORF">CR105_01905</name>
</gene>
<dbReference type="CDD" id="cd00075">
    <property type="entry name" value="HATPase"/>
    <property type="match status" value="1"/>
</dbReference>
<dbReference type="PRINTS" id="PR00344">
    <property type="entry name" value="BCTRLSENSOR"/>
</dbReference>
<dbReference type="Proteomes" id="UP000230390">
    <property type="component" value="Unassembled WGS sequence"/>
</dbReference>
<feature type="domain" description="Histidine kinase" evidence="9">
    <location>
        <begin position="192"/>
        <end position="407"/>
    </location>
</feature>
<evidence type="ECO:0000256" key="3">
    <source>
        <dbReference type="ARBA" id="ARBA00022679"/>
    </source>
</evidence>
<dbReference type="InterPro" id="IPR004358">
    <property type="entry name" value="Sig_transdc_His_kin-like_C"/>
</dbReference>
<evidence type="ECO:0000256" key="5">
    <source>
        <dbReference type="ARBA" id="ARBA00022777"/>
    </source>
</evidence>
<dbReference type="InterPro" id="IPR036890">
    <property type="entry name" value="HATPase_C_sf"/>
</dbReference>
<keyword evidence="6 10" id="KW-0067">ATP-binding</keyword>
<evidence type="ECO:0000256" key="8">
    <source>
        <dbReference type="SAM" id="Phobius"/>
    </source>
</evidence>
<comment type="caution">
    <text evidence="10">The sequence shown here is derived from an EMBL/GenBank/DDBJ whole genome shotgun (WGS) entry which is preliminary data.</text>
</comment>
<feature type="transmembrane region" description="Helical" evidence="8">
    <location>
        <begin position="34"/>
        <end position="53"/>
    </location>
</feature>
<evidence type="ECO:0000313" key="10">
    <source>
        <dbReference type="EMBL" id="PIL46928.1"/>
    </source>
</evidence>
<dbReference type="EC" id="2.7.13.3" evidence="2"/>
<dbReference type="RefSeq" id="WP_099786731.1">
    <property type="nucleotide sequence ID" value="NZ_JBHLYV010000100.1"/>
</dbReference>
<dbReference type="PANTHER" id="PTHR43065">
    <property type="entry name" value="SENSOR HISTIDINE KINASE"/>
    <property type="match status" value="1"/>
</dbReference>
<evidence type="ECO:0000256" key="2">
    <source>
        <dbReference type="ARBA" id="ARBA00012438"/>
    </source>
</evidence>
<dbReference type="GO" id="GO:0004673">
    <property type="term" value="F:protein histidine kinase activity"/>
    <property type="evidence" value="ECO:0007669"/>
    <property type="project" value="UniProtKB-EC"/>
</dbReference>
<dbReference type="PROSITE" id="PS50109">
    <property type="entry name" value="HIS_KIN"/>
    <property type="match status" value="1"/>
</dbReference>
<dbReference type="InterPro" id="IPR003594">
    <property type="entry name" value="HATPase_dom"/>
</dbReference>
<dbReference type="InterPro" id="IPR005467">
    <property type="entry name" value="His_kinase_dom"/>
</dbReference>
<keyword evidence="5" id="KW-0418">Kinase</keyword>
<evidence type="ECO:0000313" key="11">
    <source>
        <dbReference type="Proteomes" id="UP000230390"/>
    </source>
</evidence>
<accession>A0A2G8TMW2</accession>
<keyword evidence="7" id="KW-0902">Two-component regulatory system</keyword>
<keyword evidence="11" id="KW-1185">Reference proteome</keyword>